<gene>
    <name evidence="3" type="ORF">GTA08_BOTSDO03348</name>
</gene>
<dbReference type="AlphaFoldDB" id="A0A8H4J1H8"/>
<dbReference type="EMBL" id="WWBZ02000016">
    <property type="protein sequence ID" value="KAF4310117.1"/>
    <property type="molecule type" value="Genomic_DNA"/>
</dbReference>
<reference evidence="3" key="1">
    <citation type="submission" date="2020-04" db="EMBL/GenBank/DDBJ databases">
        <title>Genome Assembly and Annotation of Botryosphaeria dothidea sdau 11-99, a Latent Pathogen of Apple Fruit Ring Rot in China.</title>
        <authorList>
            <person name="Yu C."/>
            <person name="Diao Y."/>
            <person name="Lu Q."/>
            <person name="Zhao J."/>
            <person name="Cui S."/>
            <person name="Peng C."/>
            <person name="He B."/>
            <person name="Liu H."/>
        </authorList>
    </citation>
    <scope>NUCLEOTIDE SEQUENCE [LARGE SCALE GENOMIC DNA]</scope>
    <source>
        <strain evidence="3">Sdau11-99</strain>
    </source>
</reference>
<evidence type="ECO:0000256" key="1">
    <source>
        <dbReference type="SAM" id="MobiDB-lite"/>
    </source>
</evidence>
<feature type="region of interest" description="Disordered" evidence="1">
    <location>
        <begin position="112"/>
        <end position="131"/>
    </location>
</feature>
<protein>
    <recommendedName>
        <fullName evidence="5">Lysine-specific metallo-endopeptidase domain-containing protein</fullName>
    </recommendedName>
</protein>
<feature type="chain" id="PRO_5034046684" description="Lysine-specific metallo-endopeptidase domain-containing protein" evidence="2">
    <location>
        <begin position="24"/>
        <end position="280"/>
    </location>
</feature>
<evidence type="ECO:0000313" key="4">
    <source>
        <dbReference type="Proteomes" id="UP000572817"/>
    </source>
</evidence>
<comment type="caution">
    <text evidence="3">The sequence shown here is derived from an EMBL/GenBank/DDBJ whole genome shotgun (WGS) entry which is preliminary data.</text>
</comment>
<proteinExistence type="predicted"/>
<keyword evidence="4" id="KW-1185">Reference proteome</keyword>
<organism evidence="3 4">
    <name type="scientific">Botryosphaeria dothidea</name>
    <dbReference type="NCBI Taxonomy" id="55169"/>
    <lineage>
        <taxon>Eukaryota</taxon>
        <taxon>Fungi</taxon>
        <taxon>Dikarya</taxon>
        <taxon>Ascomycota</taxon>
        <taxon>Pezizomycotina</taxon>
        <taxon>Dothideomycetes</taxon>
        <taxon>Dothideomycetes incertae sedis</taxon>
        <taxon>Botryosphaeriales</taxon>
        <taxon>Botryosphaeriaceae</taxon>
        <taxon>Botryosphaeria</taxon>
    </lineage>
</organism>
<name>A0A8H4J1H8_9PEZI</name>
<evidence type="ECO:0000256" key="2">
    <source>
        <dbReference type="SAM" id="SignalP"/>
    </source>
</evidence>
<dbReference type="Gene3D" id="3.40.390.10">
    <property type="entry name" value="Collagenase (Catalytic Domain)"/>
    <property type="match status" value="1"/>
</dbReference>
<keyword evidence="2" id="KW-0732">Signal</keyword>
<dbReference type="GO" id="GO:0008237">
    <property type="term" value="F:metallopeptidase activity"/>
    <property type="evidence" value="ECO:0007669"/>
    <property type="project" value="InterPro"/>
</dbReference>
<dbReference type="OrthoDB" id="5381562at2759"/>
<sequence>MISPFSITGLLWALLFMTTTVNAIPSNPFRRFQVHFADCDKPKKDKLEKALEDAAKLAETAEDISTSSTAFTHYLREEDGDEAKKLWKMVAASKDSKNIAYTFSIRSAKEPASSAPLHTPKLTAGRQPRHHRLDAAERHRAAREMKICPLFFTDAQTRRNLASRKYNGDKRGRWCQTGQHFADFETAGHTLLHETTHLDALAKAAGLPARTEDDFTSHALDDVAIYGNDYVKAARLFLSDWAAKKFPDDALKPLQNAENIAAAATEWRFIKKCHFTEISL</sequence>
<feature type="signal peptide" evidence="2">
    <location>
        <begin position="1"/>
        <end position="23"/>
    </location>
</feature>
<evidence type="ECO:0000313" key="3">
    <source>
        <dbReference type="EMBL" id="KAF4310117.1"/>
    </source>
</evidence>
<dbReference type="Proteomes" id="UP000572817">
    <property type="component" value="Unassembled WGS sequence"/>
</dbReference>
<accession>A0A8H4J1H8</accession>
<dbReference type="InterPro" id="IPR024079">
    <property type="entry name" value="MetalloPept_cat_dom_sf"/>
</dbReference>
<evidence type="ECO:0008006" key="5">
    <source>
        <dbReference type="Google" id="ProtNLM"/>
    </source>
</evidence>